<name>A0A3M7P3I3_BRAPC</name>
<keyword evidence="2" id="KW-1185">Reference proteome</keyword>
<evidence type="ECO:0000313" key="1">
    <source>
        <dbReference type="EMBL" id="RMZ93499.1"/>
    </source>
</evidence>
<dbReference type="EMBL" id="REGN01013766">
    <property type="protein sequence ID" value="RMZ93499.1"/>
    <property type="molecule type" value="Genomic_DNA"/>
</dbReference>
<dbReference type="AlphaFoldDB" id="A0A3M7P3I3"/>
<sequence length="72" mass="8561">TTFHVTDGVKLHLQQLKLIDLFWFSSFRKFYHSLKIPRWFSQLHNGVGYSIYLDSKTTLYSSTSLDNQWNGF</sequence>
<accession>A0A3M7P3I3</accession>
<gene>
    <name evidence="1" type="ORF">BpHYR1_035317</name>
</gene>
<comment type="caution">
    <text evidence="1">The sequence shown here is derived from an EMBL/GenBank/DDBJ whole genome shotgun (WGS) entry which is preliminary data.</text>
</comment>
<evidence type="ECO:0000313" key="2">
    <source>
        <dbReference type="Proteomes" id="UP000276133"/>
    </source>
</evidence>
<reference evidence="1 2" key="1">
    <citation type="journal article" date="2018" name="Sci. Rep.">
        <title>Genomic signatures of local adaptation to the degree of environmental predictability in rotifers.</title>
        <authorList>
            <person name="Franch-Gras L."/>
            <person name="Hahn C."/>
            <person name="Garcia-Roger E.M."/>
            <person name="Carmona M.J."/>
            <person name="Serra M."/>
            <person name="Gomez A."/>
        </authorList>
    </citation>
    <scope>NUCLEOTIDE SEQUENCE [LARGE SCALE GENOMIC DNA]</scope>
    <source>
        <strain evidence="1">HYR1</strain>
    </source>
</reference>
<protein>
    <submittedName>
        <fullName evidence="1">Uncharacterized protein</fullName>
    </submittedName>
</protein>
<feature type="non-terminal residue" evidence="1">
    <location>
        <position position="1"/>
    </location>
</feature>
<organism evidence="1 2">
    <name type="scientific">Brachionus plicatilis</name>
    <name type="common">Marine rotifer</name>
    <name type="synonym">Brachionus muelleri</name>
    <dbReference type="NCBI Taxonomy" id="10195"/>
    <lineage>
        <taxon>Eukaryota</taxon>
        <taxon>Metazoa</taxon>
        <taxon>Spiralia</taxon>
        <taxon>Gnathifera</taxon>
        <taxon>Rotifera</taxon>
        <taxon>Eurotatoria</taxon>
        <taxon>Monogononta</taxon>
        <taxon>Pseudotrocha</taxon>
        <taxon>Ploima</taxon>
        <taxon>Brachionidae</taxon>
        <taxon>Brachionus</taxon>
    </lineage>
</organism>
<proteinExistence type="predicted"/>
<dbReference type="Proteomes" id="UP000276133">
    <property type="component" value="Unassembled WGS sequence"/>
</dbReference>